<organism evidence="2">
    <name type="scientific">uncultured Chloroflexia bacterium</name>
    <dbReference type="NCBI Taxonomy" id="1672391"/>
    <lineage>
        <taxon>Bacteria</taxon>
        <taxon>Bacillati</taxon>
        <taxon>Chloroflexota</taxon>
        <taxon>Chloroflexia</taxon>
        <taxon>environmental samples</taxon>
    </lineage>
</organism>
<dbReference type="AlphaFoldDB" id="A0A6J4JLA0"/>
<protein>
    <submittedName>
        <fullName evidence="2">Uncharacterized protein</fullName>
    </submittedName>
</protein>
<proteinExistence type="predicted"/>
<evidence type="ECO:0000256" key="1">
    <source>
        <dbReference type="SAM" id="MobiDB-lite"/>
    </source>
</evidence>
<gene>
    <name evidence="2" type="ORF">AVDCRST_MAG93-3221</name>
</gene>
<name>A0A6J4JLA0_9CHLR</name>
<dbReference type="EMBL" id="CADCTR010001102">
    <property type="protein sequence ID" value="CAA9281471.1"/>
    <property type="molecule type" value="Genomic_DNA"/>
</dbReference>
<reference evidence="2" key="1">
    <citation type="submission" date="2020-02" db="EMBL/GenBank/DDBJ databases">
        <authorList>
            <person name="Meier V. D."/>
        </authorList>
    </citation>
    <scope>NUCLEOTIDE SEQUENCE</scope>
    <source>
        <strain evidence="2">AVDCRST_MAG93</strain>
    </source>
</reference>
<feature type="compositionally biased region" description="Polar residues" evidence="1">
    <location>
        <begin position="28"/>
        <end position="38"/>
    </location>
</feature>
<accession>A0A6J4JLA0</accession>
<feature type="non-terminal residue" evidence="2">
    <location>
        <position position="38"/>
    </location>
</feature>
<feature type="non-terminal residue" evidence="2">
    <location>
        <position position="1"/>
    </location>
</feature>
<feature type="region of interest" description="Disordered" evidence="1">
    <location>
        <begin position="1"/>
        <end position="38"/>
    </location>
</feature>
<sequence length="38" mass="4058">PCARAKRREGLSSGKRTRWRASPAAVPSSRTTNSASSL</sequence>
<evidence type="ECO:0000313" key="2">
    <source>
        <dbReference type="EMBL" id="CAA9281471.1"/>
    </source>
</evidence>